<evidence type="ECO:0000256" key="1">
    <source>
        <dbReference type="SAM" id="MobiDB-lite"/>
    </source>
</evidence>
<feature type="region of interest" description="Disordered" evidence="1">
    <location>
        <begin position="1"/>
        <end position="35"/>
    </location>
</feature>
<dbReference type="Proteomes" id="UP000014760">
    <property type="component" value="Unassembled WGS sequence"/>
</dbReference>
<feature type="region of interest" description="Disordered" evidence="1">
    <location>
        <begin position="565"/>
        <end position="585"/>
    </location>
</feature>
<feature type="compositionally biased region" description="Low complexity" evidence="1">
    <location>
        <begin position="147"/>
        <end position="157"/>
    </location>
</feature>
<reference evidence="2 4" key="2">
    <citation type="journal article" date="2013" name="Nature">
        <title>Insights into bilaterian evolution from three spiralian genomes.</title>
        <authorList>
            <person name="Simakov O."/>
            <person name="Marletaz F."/>
            <person name="Cho S.J."/>
            <person name="Edsinger-Gonzales E."/>
            <person name="Havlak P."/>
            <person name="Hellsten U."/>
            <person name="Kuo D.H."/>
            <person name="Larsson T."/>
            <person name="Lv J."/>
            <person name="Arendt D."/>
            <person name="Savage R."/>
            <person name="Osoegawa K."/>
            <person name="de Jong P."/>
            <person name="Grimwood J."/>
            <person name="Chapman J.A."/>
            <person name="Shapiro H."/>
            <person name="Aerts A."/>
            <person name="Otillar R.P."/>
            <person name="Terry A.Y."/>
            <person name="Boore J.L."/>
            <person name="Grigoriev I.V."/>
            <person name="Lindberg D.R."/>
            <person name="Seaver E.C."/>
            <person name="Weisblat D.A."/>
            <person name="Putnam N.H."/>
            <person name="Rokhsar D.S."/>
        </authorList>
    </citation>
    <scope>NUCLEOTIDE SEQUENCE</scope>
    <source>
        <strain evidence="2 4">I ESC-2004</strain>
    </source>
</reference>
<name>R7VE14_CAPTE</name>
<dbReference type="HOGENOM" id="CLU_297421_0_0_1"/>
<feature type="compositionally biased region" description="Basic and acidic residues" evidence="1">
    <location>
        <begin position="113"/>
        <end position="123"/>
    </location>
</feature>
<feature type="region of interest" description="Disordered" evidence="1">
    <location>
        <begin position="491"/>
        <end position="530"/>
    </location>
</feature>
<keyword evidence="4" id="KW-1185">Reference proteome</keyword>
<feature type="region of interest" description="Disordered" evidence="1">
    <location>
        <begin position="143"/>
        <end position="315"/>
    </location>
</feature>
<dbReference type="OMA" id="ENDPSHR"/>
<protein>
    <submittedName>
        <fullName evidence="2 3">Uncharacterized protein</fullName>
    </submittedName>
</protein>
<evidence type="ECO:0000313" key="4">
    <source>
        <dbReference type="Proteomes" id="UP000014760"/>
    </source>
</evidence>
<proteinExistence type="predicted"/>
<reference evidence="3" key="3">
    <citation type="submission" date="2015-06" db="UniProtKB">
        <authorList>
            <consortium name="EnsemblMetazoa"/>
        </authorList>
    </citation>
    <scope>IDENTIFICATION</scope>
</reference>
<feature type="region of interest" description="Disordered" evidence="1">
    <location>
        <begin position="913"/>
        <end position="934"/>
    </location>
</feature>
<organism evidence="2">
    <name type="scientific">Capitella teleta</name>
    <name type="common">Polychaete worm</name>
    <dbReference type="NCBI Taxonomy" id="283909"/>
    <lineage>
        <taxon>Eukaryota</taxon>
        <taxon>Metazoa</taxon>
        <taxon>Spiralia</taxon>
        <taxon>Lophotrochozoa</taxon>
        <taxon>Annelida</taxon>
        <taxon>Polychaeta</taxon>
        <taxon>Sedentaria</taxon>
        <taxon>Scolecida</taxon>
        <taxon>Capitellidae</taxon>
        <taxon>Capitella</taxon>
    </lineage>
</organism>
<feature type="compositionally biased region" description="Basic and acidic residues" evidence="1">
    <location>
        <begin position="291"/>
        <end position="315"/>
    </location>
</feature>
<dbReference type="EMBL" id="AMQN01004819">
    <property type="status" value="NOT_ANNOTATED_CDS"/>
    <property type="molecule type" value="Genomic_DNA"/>
</dbReference>
<feature type="compositionally biased region" description="Basic and acidic residues" evidence="1">
    <location>
        <begin position="93"/>
        <end position="102"/>
    </location>
</feature>
<feature type="compositionally biased region" description="Polar residues" evidence="1">
    <location>
        <begin position="202"/>
        <end position="226"/>
    </location>
</feature>
<gene>
    <name evidence="2" type="ORF">CAPTEDRAFT_199500</name>
</gene>
<feature type="compositionally biased region" description="Basic and acidic residues" evidence="1">
    <location>
        <begin position="259"/>
        <end position="271"/>
    </location>
</feature>
<feature type="region of interest" description="Disordered" evidence="1">
    <location>
        <begin position="75"/>
        <end position="123"/>
    </location>
</feature>
<reference evidence="4" key="1">
    <citation type="submission" date="2012-12" db="EMBL/GenBank/DDBJ databases">
        <authorList>
            <person name="Hellsten U."/>
            <person name="Grimwood J."/>
            <person name="Chapman J.A."/>
            <person name="Shapiro H."/>
            <person name="Aerts A."/>
            <person name="Otillar R.P."/>
            <person name="Terry A.Y."/>
            <person name="Boore J.L."/>
            <person name="Simakov O."/>
            <person name="Marletaz F."/>
            <person name="Cho S.-J."/>
            <person name="Edsinger-Gonzales E."/>
            <person name="Havlak P."/>
            <person name="Kuo D.-H."/>
            <person name="Larsson T."/>
            <person name="Lv J."/>
            <person name="Arendt D."/>
            <person name="Savage R."/>
            <person name="Osoegawa K."/>
            <person name="de Jong P."/>
            <person name="Lindberg D.R."/>
            <person name="Seaver E.C."/>
            <person name="Weisblat D.A."/>
            <person name="Putnam N.H."/>
            <person name="Grigoriev I.V."/>
            <person name="Rokhsar D.S."/>
        </authorList>
    </citation>
    <scope>NUCLEOTIDE SEQUENCE</scope>
    <source>
        <strain evidence="4">I ESC-2004</strain>
    </source>
</reference>
<dbReference type="OrthoDB" id="6129702at2759"/>
<evidence type="ECO:0000313" key="2">
    <source>
        <dbReference type="EMBL" id="ELU14546.1"/>
    </source>
</evidence>
<dbReference type="EMBL" id="KB294418">
    <property type="protein sequence ID" value="ELU14546.1"/>
    <property type="molecule type" value="Genomic_DNA"/>
</dbReference>
<feature type="region of interest" description="Disordered" evidence="1">
    <location>
        <begin position="347"/>
        <end position="387"/>
    </location>
</feature>
<dbReference type="AlphaFoldDB" id="R7VE14"/>
<feature type="compositionally biased region" description="Polar residues" evidence="1">
    <location>
        <begin position="510"/>
        <end position="527"/>
    </location>
</feature>
<feature type="compositionally biased region" description="Basic and acidic residues" evidence="1">
    <location>
        <begin position="176"/>
        <end position="191"/>
    </location>
</feature>
<evidence type="ECO:0000313" key="3">
    <source>
        <dbReference type="EnsemblMetazoa" id="CapteP199500"/>
    </source>
</evidence>
<dbReference type="EnsemblMetazoa" id="CapteT199500">
    <property type="protein sequence ID" value="CapteP199500"/>
    <property type="gene ID" value="CapteG199500"/>
</dbReference>
<feature type="compositionally biased region" description="Acidic residues" evidence="1">
    <location>
        <begin position="77"/>
        <end position="92"/>
    </location>
</feature>
<feature type="compositionally biased region" description="Low complexity" evidence="1">
    <location>
        <begin position="7"/>
        <end position="25"/>
    </location>
</feature>
<sequence>MATQGEKSSWYKNYFKKSSSSSTEHVPPPPPSDLPEVDAVFQEVTVITNGDAEEYLLIGEEGLLDGQEEKTFIADVANEEEVTSVQQEDEGEEAKTEPRFEETLADYQPPKRYVKEERKETAKAPKVMIMEEVDFVFMSEQGLNNESTSRSSTSSQSKYGAPLQMSREESENEATEIIRADDLVKDDREDLPSIGNIKSHFEQISDQTQSQDESMITKTSSSTDGVVTTIVKRSGSHNSEGETNRSRSTSQSRVGGSESRSRGNSESESRQAAKQAKIGSKTTVSSSESRIVNKDSKHSTIESHKSGNVEDEQEIYREGTKEVIINPDEIPKEGLVGLRTKYEQEVAGKLSNEDGGPSLSRKASKWDKPKDPAPPPINRKEGDEDTDSVFSEVIAEELPPSAMTRTLVTRFRSFEEGEEQLSIERKGVRRMTPPRDEMHASLAAYRKSVEEKQIVRDPNIIISGTKDEYEKELPPPKFAKSMLTKFKSLELEDAPPPSPLRSEQVATLARQASTTKQTSQAHTSAMTDSGICIEGRGEISMSDPIPSLRHEEVIEGGIFENKPVQSQGVVREADSPNEEELPESGIAKNLLNQWRSVETVETFVPAEYSSTSSGHKPSARYSHECRVGSQAVENGEVIRESDQNEEEFLPPRGLSKNLTAKFKSLEEQNKELGIITPVDYSIHAYRNSSSARYTHECRMGTPTQSMEGLAVIRESDRNEEEFLPPPGMSKSLMTKFKSIEEEYKDVATFPVDFSQTSSSHSSHARISHECRMGSVSGDGELEVVRETDQNEEAFLPPSGLSKNLTAKFMTLEEQNRELAFSSTSSLNKKDLEKQQYKWNVKEVRPLTGTGKVQIIPVEKGQISEEGVENKYTFQVDRDDVQIDAHADNIELHEEELPAPSTAKKLLEKFSSFDESTAPAPTPEQSAVIQREAVKSVRTNSSRHTIVQESTESNGDFFQQEVSVHEQYIGKPESGEFENEPIVNSSVVRESDCYDEEELPEAGLTKTLRARFQE</sequence>
<accession>R7VE14</accession>
<feature type="compositionally biased region" description="Polar residues" evidence="1">
    <location>
        <begin position="280"/>
        <end position="290"/>
    </location>
</feature>